<gene>
    <name evidence="1" type="ORF">QPK29_015535</name>
</gene>
<organism evidence="1 2">
    <name type="scientific">Massilia orientalis</name>
    <dbReference type="NCBI Taxonomy" id="3050128"/>
    <lineage>
        <taxon>Bacteria</taxon>
        <taxon>Pseudomonadati</taxon>
        <taxon>Pseudomonadota</taxon>
        <taxon>Betaproteobacteria</taxon>
        <taxon>Burkholderiales</taxon>
        <taxon>Oxalobacteraceae</taxon>
        <taxon>Telluria group</taxon>
        <taxon>Massilia</taxon>
    </lineage>
</organism>
<dbReference type="EMBL" id="JASNRB020000008">
    <property type="protein sequence ID" value="MFJ1469126.1"/>
    <property type="molecule type" value="Genomic_DNA"/>
</dbReference>
<accession>A0ACC7MH28</accession>
<dbReference type="Proteomes" id="UP001168096">
    <property type="component" value="Unassembled WGS sequence"/>
</dbReference>
<evidence type="ECO:0000313" key="1">
    <source>
        <dbReference type="EMBL" id="MFJ1469126.1"/>
    </source>
</evidence>
<reference evidence="1" key="1">
    <citation type="submission" date="2024-11" db="EMBL/GenBank/DDBJ databases">
        <title>Description of Massilia orientalis sp. nov., isolated from rhizosphere soil of Ageratina adenophora.</title>
        <authorList>
            <person name="Wang Y."/>
        </authorList>
    </citation>
    <scope>NUCLEOTIDE SEQUENCE</scope>
    <source>
        <strain evidence="1">YIM B02787</strain>
    </source>
</reference>
<proteinExistence type="predicted"/>
<sequence>MADMPFRLPLSACLIALAVLLLVGAAVVWAIGSKLIAVEPRPVALAGPGFEDVVLRAAPDQRVVGSWLPGRDRGVVLLLHGIHGDRRDMAERARFLNGQGYAVLLIDLPGQGASTASFVTFGLREADGVRAALEELRRRVPGQRIGVIGVSLGAASLVLCRDCPPVDAVVLESMYPTIEEAVANRLRMRLGPVGGPLSALLLWQLPLRLGIQPDALHPIKYVGRVKAPVLIASGSADLHTTLAETQRLYEAAAQPKALWVVEGAAHVNLHAYAREEYERRIGAFLAAHLDPVSVADER</sequence>
<comment type="caution">
    <text evidence="1">The sequence shown here is derived from an EMBL/GenBank/DDBJ whole genome shotgun (WGS) entry which is preliminary data.</text>
</comment>
<keyword evidence="1" id="KW-0378">Hydrolase</keyword>
<evidence type="ECO:0000313" key="2">
    <source>
        <dbReference type="Proteomes" id="UP001168096"/>
    </source>
</evidence>
<name>A0ACC7MH28_9BURK</name>
<protein>
    <submittedName>
        <fullName evidence="1">Alpha/beta hydrolase</fullName>
    </submittedName>
</protein>
<keyword evidence="2" id="KW-1185">Reference proteome</keyword>